<evidence type="ECO:0000256" key="7">
    <source>
        <dbReference type="ARBA" id="ARBA00023136"/>
    </source>
</evidence>
<keyword evidence="6 8" id="KW-1133">Transmembrane helix</keyword>
<keyword evidence="3" id="KW-0813">Transport</keyword>
<comment type="similarity">
    <text evidence="2">Belongs to the auxin efflux carrier (TC 2.A.69) family.</text>
</comment>
<reference evidence="9 10" key="1">
    <citation type="submission" date="2014-01" db="EMBL/GenBank/DDBJ databases">
        <title>Full genme sequencing of cellulolytic bacterium Gynuella sunshinyii YC6258T gen. nov., sp. nov.</title>
        <authorList>
            <person name="Khan H."/>
            <person name="Chung E.J."/>
            <person name="Chung Y.R."/>
        </authorList>
    </citation>
    <scope>NUCLEOTIDE SEQUENCE [LARGE SCALE GENOMIC DNA]</scope>
    <source>
        <strain evidence="9 10">YC6258</strain>
    </source>
</reference>
<dbReference type="PANTHER" id="PTHR36838:SF1">
    <property type="entry name" value="SLR1864 PROTEIN"/>
    <property type="match status" value="1"/>
</dbReference>
<dbReference type="RefSeq" id="WP_044618949.1">
    <property type="nucleotide sequence ID" value="NZ_CP007142.1"/>
</dbReference>
<feature type="transmembrane region" description="Helical" evidence="8">
    <location>
        <begin position="153"/>
        <end position="175"/>
    </location>
</feature>
<evidence type="ECO:0000256" key="3">
    <source>
        <dbReference type="ARBA" id="ARBA00022448"/>
    </source>
</evidence>
<protein>
    <submittedName>
        <fullName evidence="9">Putative permease</fullName>
    </submittedName>
</protein>
<feature type="transmembrane region" description="Helical" evidence="8">
    <location>
        <begin position="120"/>
        <end position="141"/>
    </location>
</feature>
<dbReference type="HOGENOM" id="CLU_056175_4_1_6"/>
<keyword evidence="4" id="KW-1003">Cell membrane</keyword>
<keyword evidence="7 8" id="KW-0472">Membrane</keyword>
<sequence length="290" mass="31522">MTHQILGIIIPIIFIVLIGFAYGKRHRPDMEAANRINVDVFVPLLIISVFADKGSNMMAFMPLVYAVIAVTLIPGVFAFALARGFGFNWKTFVPPIMFKNSGNMGLPLVLFAYGEQYLPAAVVMFVVSNTLHFTVGAWLINPNARMWDLIKNPMILATITGLGIAFLGVTIPAPLVSGMQLVGNTAVPLMLFALGVRLVNMERAGWKIGLISAIACPLLGIMVAWPITQIWDLGKAQTGILILFGALPPAVLNYLVAERYKQQPDLVASMVIYGNAFSVVIIPLALAWVL</sequence>
<dbReference type="AlphaFoldDB" id="A0A0C5VCQ6"/>
<evidence type="ECO:0000256" key="5">
    <source>
        <dbReference type="ARBA" id="ARBA00022692"/>
    </source>
</evidence>
<dbReference type="InterPro" id="IPR004776">
    <property type="entry name" value="Mem_transp_PIN-like"/>
</dbReference>
<evidence type="ECO:0000313" key="10">
    <source>
        <dbReference type="Proteomes" id="UP000032266"/>
    </source>
</evidence>
<dbReference type="GO" id="GO:0055085">
    <property type="term" value="P:transmembrane transport"/>
    <property type="evidence" value="ECO:0007669"/>
    <property type="project" value="InterPro"/>
</dbReference>
<name>A0A0C5VCQ6_9GAMM</name>
<gene>
    <name evidence="9" type="ORF">YC6258_05090</name>
</gene>
<dbReference type="GO" id="GO:0005886">
    <property type="term" value="C:plasma membrane"/>
    <property type="evidence" value="ECO:0007669"/>
    <property type="project" value="UniProtKB-SubCell"/>
</dbReference>
<proteinExistence type="inferred from homology"/>
<comment type="subcellular location">
    <subcellularLocation>
        <location evidence="1">Cell membrane</location>
        <topology evidence="1">Multi-pass membrane protein</topology>
    </subcellularLocation>
</comment>
<evidence type="ECO:0000256" key="2">
    <source>
        <dbReference type="ARBA" id="ARBA00010145"/>
    </source>
</evidence>
<dbReference type="STRING" id="1445510.YC6258_05090"/>
<dbReference type="Proteomes" id="UP000032266">
    <property type="component" value="Chromosome"/>
</dbReference>
<dbReference type="EMBL" id="CP007142">
    <property type="protein sequence ID" value="AJQ97120.1"/>
    <property type="molecule type" value="Genomic_DNA"/>
</dbReference>
<evidence type="ECO:0000256" key="4">
    <source>
        <dbReference type="ARBA" id="ARBA00022475"/>
    </source>
</evidence>
<keyword evidence="10" id="KW-1185">Reference proteome</keyword>
<feature type="transmembrane region" description="Helical" evidence="8">
    <location>
        <begin position="239"/>
        <end position="257"/>
    </location>
</feature>
<dbReference type="PANTHER" id="PTHR36838">
    <property type="entry name" value="AUXIN EFFLUX CARRIER FAMILY PROTEIN"/>
    <property type="match status" value="1"/>
</dbReference>
<evidence type="ECO:0000313" key="9">
    <source>
        <dbReference type="EMBL" id="AJQ97120.1"/>
    </source>
</evidence>
<dbReference type="Gene3D" id="1.20.1530.20">
    <property type="match status" value="1"/>
</dbReference>
<accession>A0A0C5VCQ6</accession>
<feature type="transmembrane region" description="Helical" evidence="8">
    <location>
        <begin position="206"/>
        <end position="227"/>
    </location>
</feature>
<feature type="transmembrane region" description="Helical" evidence="8">
    <location>
        <begin position="266"/>
        <end position="289"/>
    </location>
</feature>
<feature type="transmembrane region" description="Helical" evidence="8">
    <location>
        <begin position="63"/>
        <end position="85"/>
    </location>
</feature>
<evidence type="ECO:0000256" key="8">
    <source>
        <dbReference type="SAM" id="Phobius"/>
    </source>
</evidence>
<dbReference type="InterPro" id="IPR038770">
    <property type="entry name" value="Na+/solute_symporter_sf"/>
</dbReference>
<keyword evidence="5 8" id="KW-0812">Transmembrane</keyword>
<feature type="transmembrane region" description="Helical" evidence="8">
    <location>
        <begin position="6"/>
        <end position="23"/>
    </location>
</feature>
<dbReference type="OrthoDB" id="3238001at2"/>
<dbReference type="KEGG" id="gsn:YC6258_05090"/>
<dbReference type="Pfam" id="PF03547">
    <property type="entry name" value="Mem_trans"/>
    <property type="match status" value="2"/>
</dbReference>
<feature type="transmembrane region" description="Helical" evidence="8">
    <location>
        <begin position="35"/>
        <end position="51"/>
    </location>
</feature>
<evidence type="ECO:0000256" key="1">
    <source>
        <dbReference type="ARBA" id="ARBA00004651"/>
    </source>
</evidence>
<evidence type="ECO:0000256" key="6">
    <source>
        <dbReference type="ARBA" id="ARBA00022989"/>
    </source>
</evidence>
<feature type="transmembrane region" description="Helical" evidence="8">
    <location>
        <begin position="181"/>
        <end position="199"/>
    </location>
</feature>
<organism evidence="9 10">
    <name type="scientific">Gynuella sunshinyii YC6258</name>
    <dbReference type="NCBI Taxonomy" id="1445510"/>
    <lineage>
        <taxon>Bacteria</taxon>
        <taxon>Pseudomonadati</taxon>
        <taxon>Pseudomonadota</taxon>
        <taxon>Gammaproteobacteria</taxon>
        <taxon>Oceanospirillales</taxon>
        <taxon>Saccharospirillaceae</taxon>
        <taxon>Gynuella</taxon>
    </lineage>
</organism>